<comment type="cofactor">
    <cofactor evidence="1 11">
        <name>pyridoxal 5'-phosphate</name>
        <dbReference type="ChEBI" id="CHEBI:597326"/>
    </cofactor>
</comment>
<dbReference type="PANTHER" id="PTHR48077">
    <property type="entry name" value="TRYPTOPHAN SYNTHASE-RELATED"/>
    <property type="match status" value="1"/>
</dbReference>
<dbReference type="InterPro" id="IPR006653">
    <property type="entry name" value="Trp_synth_b_CS"/>
</dbReference>
<comment type="function">
    <text evidence="11">The beta subunit is responsible for the synthesis of L-tryptophan from indole and L-serine.</text>
</comment>
<name>A0A9X0U371_9BACT</name>
<dbReference type="CDD" id="cd06446">
    <property type="entry name" value="Trp-synth_B"/>
    <property type="match status" value="1"/>
</dbReference>
<evidence type="ECO:0000256" key="10">
    <source>
        <dbReference type="ARBA" id="ARBA00049047"/>
    </source>
</evidence>
<dbReference type="GO" id="GO:0004834">
    <property type="term" value="F:tryptophan synthase activity"/>
    <property type="evidence" value="ECO:0007669"/>
    <property type="project" value="UniProtKB-UniRule"/>
</dbReference>
<evidence type="ECO:0000256" key="6">
    <source>
        <dbReference type="ARBA" id="ARBA00022822"/>
    </source>
</evidence>
<gene>
    <name evidence="11" type="primary">trpB</name>
    <name evidence="13" type="ORF">HDF14_001230</name>
</gene>
<evidence type="ECO:0000256" key="5">
    <source>
        <dbReference type="ARBA" id="ARBA00022605"/>
    </source>
</evidence>
<reference evidence="13 14" key="1">
    <citation type="submission" date="2020-08" db="EMBL/GenBank/DDBJ databases">
        <title>Genomic Encyclopedia of Type Strains, Phase IV (KMG-V): Genome sequencing to study the core and pangenomes of soil and plant-associated prokaryotes.</title>
        <authorList>
            <person name="Whitman W."/>
        </authorList>
    </citation>
    <scope>NUCLEOTIDE SEQUENCE [LARGE SCALE GENOMIC DNA]</scope>
    <source>
        <strain evidence="13 14">X5P2</strain>
    </source>
</reference>
<dbReference type="EC" id="4.2.1.20" evidence="11"/>
<feature type="domain" description="Tryptophan synthase beta chain-like PALP" evidence="12">
    <location>
        <begin position="62"/>
        <end position="385"/>
    </location>
</feature>
<evidence type="ECO:0000256" key="11">
    <source>
        <dbReference type="HAMAP-Rule" id="MF_00133"/>
    </source>
</evidence>
<dbReference type="PIRSF" id="PIRSF001413">
    <property type="entry name" value="Trp_syn_beta"/>
    <property type="match status" value="1"/>
</dbReference>
<dbReference type="AlphaFoldDB" id="A0A9X0U371"/>
<evidence type="ECO:0000313" key="14">
    <source>
        <dbReference type="Proteomes" id="UP000535182"/>
    </source>
</evidence>
<comment type="catalytic activity">
    <reaction evidence="10 11">
        <text>(1S,2R)-1-C-(indol-3-yl)glycerol 3-phosphate + L-serine = D-glyceraldehyde 3-phosphate + L-tryptophan + H2O</text>
        <dbReference type="Rhea" id="RHEA:10532"/>
        <dbReference type="ChEBI" id="CHEBI:15377"/>
        <dbReference type="ChEBI" id="CHEBI:33384"/>
        <dbReference type="ChEBI" id="CHEBI:57912"/>
        <dbReference type="ChEBI" id="CHEBI:58866"/>
        <dbReference type="ChEBI" id="CHEBI:59776"/>
        <dbReference type="EC" id="4.2.1.20"/>
    </reaction>
</comment>
<comment type="subunit">
    <text evidence="4 11">Tetramer of two alpha and two beta chains.</text>
</comment>
<dbReference type="InterPro" id="IPR001926">
    <property type="entry name" value="TrpB-like_PALP"/>
</dbReference>
<keyword evidence="8 11" id="KW-0057">Aromatic amino acid biosynthesis</keyword>
<keyword evidence="9 11" id="KW-0456">Lyase</keyword>
<comment type="caution">
    <text evidence="13">The sequence shown here is derived from an EMBL/GenBank/DDBJ whole genome shotgun (WGS) entry which is preliminary data.</text>
</comment>
<sequence>MSASSIAGVTATVAGRFGAYGGRYVPETLMAALEELEQAYAVAQKDAAFQAELDDLLHHYCGRPTPLYFAKRLTEQMGGAKIYLKREDLLHTGAHKINNALGQGLLARRMGKQRIIAETGAGQHGVATATVCALLGLECVVYMGEEDMRRQELNVYRMRLLGAEVRGVSAGSATLKDAINEAMRDWVTNVRTTYYILGSALGAHPYPTMVRDFHRVISREARMQMLEQEGKLPTAIVACVGGGSNAIGAFYEFLPDANVQLIGVEAGGRGTALGEHAARFQKVGGGLPGVLQGTYSYVLQNDAGQVSSTHSVSAGLDYASVGPEHAMLHDSGRASYVSCSDDEALKATVTLSRTEGILPALESAHAVAEAVRLAPTMVKTDVLMVNLSGRGDKDMGILARELNLKGSERAKG</sequence>
<dbReference type="Gene3D" id="3.40.50.1100">
    <property type="match status" value="2"/>
</dbReference>
<evidence type="ECO:0000256" key="7">
    <source>
        <dbReference type="ARBA" id="ARBA00022898"/>
    </source>
</evidence>
<dbReference type="Proteomes" id="UP000535182">
    <property type="component" value="Unassembled WGS sequence"/>
</dbReference>
<dbReference type="GO" id="GO:0005737">
    <property type="term" value="C:cytoplasm"/>
    <property type="evidence" value="ECO:0007669"/>
    <property type="project" value="TreeGrafter"/>
</dbReference>
<comment type="pathway">
    <text evidence="2 11">Amino-acid biosynthesis; L-tryptophan biosynthesis; L-tryptophan from chorismate: step 5/5.</text>
</comment>
<dbReference type="InterPro" id="IPR023026">
    <property type="entry name" value="Trp_synth_beta/beta-like"/>
</dbReference>
<comment type="similarity">
    <text evidence="3 11">Belongs to the TrpB family.</text>
</comment>
<evidence type="ECO:0000259" key="12">
    <source>
        <dbReference type="Pfam" id="PF00291"/>
    </source>
</evidence>
<protein>
    <recommendedName>
        <fullName evidence="11">Tryptophan synthase beta chain</fullName>
        <ecNumber evidence="11">4.2.1.20</ecNumber>
    </recommendedName>
</protein>
<keyword evidence="6 11" id="KW-0822">Tryptophan biosynthesis</keyword>
<dbReference type="HAMAP" id="MF_00133">
    <property type="entry name" value="Trp_synth_beta"/>
    <property type="match status" value="1"/>
</dbReference>
<dbReference type="RefSeq" id="WP_183974441.1">
    <property type="nucleotide sequence ID" value="NZ_JACHEB010000002.1"/>
</dbReference>
<evidence type="ECO:0000256" key="9">
    <source>
        <dbReference type="ARBA" id="ARBA00023239"/>
    </source>
</evidence>
<evidence type="ECO:0000256" key="3">
    <source>
        <dbReference type="ARBA" id="ARBA00009982"/>
    </source>
</evidence>
<dbReference type="EMBL" id="JACHEB010000002">
    <property type="protein sequence ID" value="MBB5327625.1"/>
    <property type="molecule type" value="Genomic_DNA"/>
</dbReference>
<evidence type="ECO:0000256" key="8">
    <source>
        <dbReference type="ARBA" id="ARBA00023141"/>
    </source>
</evidence>
<dbReference type="PROSITE" id="PS00168">
    <property type="entry name" value="TRP_SYNTHASE_BETA"/>
    <property type="match status" value="1"/>
</dbReference>
<dbReference type="InterPro" id="IPR036052">
    <property type="entry name" value="TrpB-like_PALP_sf"/>
</dbReference>
<evidence type="ECO:0000256" key="4">
    <source>
        <dbReference type="ARBA" id="ARBA00011270"/>
    </source>
</evidence>
<organism evidence="13 14">
    <name type="scientific">Tunturiibacter gelidiferens</name>
    <dbReference type="NCBI Taxonomy" id="3069689"/>
    <lineage>
        <taxon>Bacteria</taxon>
        <taxon>Pseudomonadati</taxon>
        <taxon>Acidobacteriota</taxon>
        <taxon>Terriglobia</taxon>
        <taxon>Terriglobales</taxon>
        <taxon>Acidobacteriaceae</taxon>
        <taxon>Tunturiibacter</taxon>
    </lineage>
</organism>
<feature type="modified residue" description="N6-(pyridoxal phosphate)lysine" evidence="11">
    <location>
        <position position="96"/>
    </location>
</feature>
<dbReference type="Pfam" id="PF00291">
    <property type="entry name" value="PALP"/>
    <property type="match status" value="1"/>
</dbReference>
<keyword evidence="7 11" id="KW-0663">Pyridoxal phosphate</keyword>
<evidence type="ECO:0000256" key="2">
    <source>
        <dbReference type="ARBA" id="ARBA00004733"/>
    </source>
</evidence>
<dbReference type="InterPro" id="IPR006654">
    <property type="entry name" value="Trp_synth_beta"/>
</dbReference>
<accession>A0A9X0U371</accession>
<dbReference type="PANTHER" id="PTHR48077:SF3">
    <property type="entry name" value="TRYPTOPHAN SYNTHASE"/>
    <property type="match status" value="1"/>
</dbReference>
<keyword evidence="14" id="KW-1185">Reference proteome</keyword>
<dbReference type="SUPFAM" id="SSF53686">
    <property type="entry name" value="Tryptophan synthase beta subunit-like PLP-dependent enzymes"/>
    <property type="match status" value="1"/>
</dbReference>
<dbReference type="FunFam" id="3.40.50.1100:FF:000001">
    <property type="entry name" value="Tryptophan synthase beta chain"/>
    <property type="match status" value="1"/>
</dbReference>
<dbReference type="FunFam" id="3.40.50.1100:FF:000004">
    <property type="entry name" value="Tryptophan synthase beta chain"/>
    <property type="match status" value="1"/>
</dbReference>
<dbReference type="NCBIfam" id="TIGR00263">
    <property type="entry name" value="trpB"/>
    <property type="match status" value="1"/>
</dbReference>
<evidence type="ECO:0000256" key="1">
    <source>
        <dbReference type="ARBA" id="ARBA00001933"/>
    </source>
</evidence>
<evidence type="ECO:0000313" key="13">
    <source>
        <dbReference type="EMBL" id="MBB5327625.1"/>
    </source>
</evidence>
<proteinExistence type="inferred from homology"/>
<keyword evidence="5 11" id="KW-0028">Amino-acid biosynthesis</keyword>